<dbReference type="Proteomes" id="UP000322530">
    <property type="component" value="Unassembled WGS sequence"/>
</dbReference>
<dbReference type="InterPro" id="IPR036770">
    <property type="entry name" value="Ankyrin_rpt-contain_sf"/>
</dbReference>
<keyword evidence="1" id="KW-0808">Transferase</keyword>
<keyword evidence="3" id="KW-0040">ANK repeat</keyword>
<name>A0A5A5TL10_9CHLR</name>
<reference evidence="5 6" key="1">
    <citation type="submission" date="2019-01" db="EMBL/GenBank/DDBJ databases">
        <title>Draft genome sequence of Dictyobacter sp. Uno17.</title>
        <authorList>
            <person name="Wang C.M."/>
            <person name="Zheng Y."/>
            <person name="Sakai Y."/>
            <person name="Abe K."/>
            <person name="Yokota A."/>
            <person name="Yabe S."/>
        </authorList>
    </citation>
    <scope>NUCLEOTIDE SEQUENCE [LARGE SCALE GENOMIC DNA]</scope>
    <source>
        <strain evidence="5 6">Uno17</strain>
    </source>
</reference>
<dbReference type="SMART" id="SM00248">
    <property type="entry name" value="ANK"/>
    <property type="match status" value="2"/>
</dbReference>
<keyword evidence="2" id="KW-0012">Acyltransferase</keyword>
<dbReference type="Pfam" id="PF13508">
    <property type="entry name" value="Acetyltransf_7"/>
    <property type="match status" value="1"/>
</dbReference>
<evidence type="ECO:0000256" key="3">
    <source>
        <dbReference type="PROSITE-ProRule" id="PRU00023"/>
    </source>
</evidence>
<dbReference type="RefSeq" id="WP_149404796.1">
    <property type="nucleotide sequence ID" value="NZ_BIXY01000205.1"/>
</dbReference>
<protein>
    <recommendedName>
        <fullName evidence="4">N-acetyltransferase domain-containing protein</fullName>
    </recommendedName>
</protein>
<dbReference type="InterPro" id="IPR050832">
    <property type="entry name" value="Bact_Acetyltransf"/>
</dbReference>
<dbReference type="InterPro" id="IPR016181">
    <property type="entry name" value="Acyl_CoA_acyltransferase"/>
</dbReference>
<dbReference type="PANTHER" id="PTHR43877:SF1">
    <property type="entry name" value="ACETYLTRANSFERASE"/>
    <property type="match status" value="1"/>
</dbReference>
<dbReference type="PROSITE" id="PS51186">
    <property type="entry name" value="GNAT"/>
    <property type="match status" value="1"/>
</dbReference>
<comment type="caution">
    <text evidence="5">The sequence shown here is derived from an EMBL/GenBank/DDBJ whole genome shotgun (WGS) entry which is preliminary data.</text>
</comment>
<keyword evidence="6" id="KW-1185">Reference proteome</keyword>
<dbReference type="EMBL" id="BIXY01000205">
    <property type="protein sequence ID" value="GCF12005.1"/>
    <property type="molecule type" value="Genomic_DNA"/>
</dbReference>
<evidence type="ECO:0000256" key="2">
    <source>
        <dbReference type="ARBA" id="ARBA00023315"/>
    </source>
</evidence>
<dbReference type="Gene3D" id="3.40.630.30">
    <property type="match status" value="1"/>
</dbReference>
<organism evidence="5 6">
    <name type="scientific">Dictyobacter arantiisoli</name>
    <dbReference type="NCBI Taxonomy" id="2014874"/>
    <lineage>
        <taxon>Bacteria</taxon>
        <taxon>Bacillati</taxon>
        <taxon>Chloroflexota</taxon>
        <taxon>Ktedonobacteria</taxon>
        <taxon>Ktedonobacterales</taxon>
        <taxon>Dictyobacteraceae</taxon>
        <taxon>Dictyobacter</taxon>
    </lineage>
</organism>
<dbReference type="Gene3D" id="1.25.40.20">
    <property type="entry name" value="Ankyrin repeat-containing domain"/>
    <property type="match status" value="1"/>
</dbReference>
<dbReference type="OrthoDB" id="8453373at2"/>
<evidence type="ECO:0000313" key="5">
    <source>
        <dbReference type="EMBL" id="GCF12005.1"/>
    </source>
</evidence>
<dbReference type="SUPFAM" id="SSF55729">
    <property type="entry name" value="Acyl-CoA N-acyltransferases (Nat)"/>
    <property type="match status" value="1"/>
</dbReference>
<dbReference type="GO" id="GO:0016747">
    <property type="term" value="F:acyltransferase activity, transferring groups other than amino-acyl groups"/>
    <property type="evidence" value="ECO:0007669"/>
    <property type="project" value="InterPro"/>
</dbReference>
<dbReference type="InterPro" id="IPR000182">
    <property type="entry name" value="GNAT_dom"/>
</dbReference>
<dbReference type="PROSITE" id="PS50088">
    <property type="entry name" value="ANK_REPEAT"/>
    <property type="match status" value="1"/>
</dbReference>
<evidence type="ECO:0000259" key="4">
    <source>
        <dbReference type="PROSITE" id="PS51186"/>
    </source>
</evidence>
<dbReference type="PANTHER" id="PTHR43877">
    <property type="entry name" value="AMINOALKYLPHOSPHONATE N-ACETYLTRANSFERASE-RELATED-RELATED"/>
    <property type="match status" value="1"/>
</dbReference>
<accession>A0A5A5TL10</accession>
<dbReference type="InterPro" id="IPR002110">
    <property type="entry name" value="Ankyrin_rpt"/>
</dbReference>
<dbReference type="AlphaFoldDB" id="A0A5A5TL10"/>
<gene>
    <name evidence="5" type="ORF">KDI_55690</name>
</gene>
<feature type="domain" description="N-acetyltransferase" evidence="4">
    <location>
        <begin position="135"/>
        <end position="272"/>
    </location>
</feature>
<evidence type="ECO:0000313" key="6">
    <source>
        <dbReference type="Proteomes" id="UP000322530"/>
    </source>
</evidence>
<sequence>MRKRQRPEQLFLEEDPTPDRRWQALSLNVQAWYERLTQAGGGNIVREGGVMGADGHMTIASVDPLQIGEHINCILDWYRDRQPQGEAICWYLSPVPPGDLGAQLFARGFAPNWQPHWMWCDLRHFHRNHPSPFDIQIVENEPVWQVDDLPNYDPHDAPVLAALHRAYPDHAPSLVAFQEHQIVGRCLLNVTAGQWGIAGLFGMGVVPSARRQGIGTALAQAACALAQQIGCRHVVLNASPMGEPVYRRVGFQSMGYGYTWFLPVQTLTAPVPTTDLVRFLEAVGRGDILTLDETGKRLEEKALREPSSGGLTPLDIAVRCQQPESATWLVEQGVPLGLLSAWDLGWKEQIPRLLTEHPELVNLQGGEWHATPLQIAIERGDLELAKLLLTVPNDLGIKDAAFQSTAMGWAHHFQRTEIVALLERHRS</sequence>
<feature type="repeat" description="ANK" evidence="3">
    <location>
        <begin position="368"/>
        <end position="400"/>
    </location>
</feature>
<proteinExistence type="predicted"/>
<evidence type="ECO:0000256" key="1">
    <source>
        <dbReference type="ARBA" id="ARBA00022679"/>
    </source>
</evidence>
<dbReference type="CDD" id="cd04301">
    <property type="entry name" value="NAT_SF"/>
    <property type="match status" value="1"/>
</dbReference>
<dbReference type="SUPFAM" id="SSF48403">
    <property type="entry name" value="Ankyrin repeat"/>
    <property type="match status" value="1"/>
</dbReference>